<accession>A0A1H3JP89</accession>
<evidence type="ECO:0008006" key="3">
    <source>
        <dbReference type="Google" id="ProtNLM"/>
    </source>
</evidence>
<sequence>MVGGKFACAEVMEVETLENALVVRYERNAALLHAQWQFLAAPHWAPSALRSLLTALAGPRVRACLLDLQHMPDLASLGQGHTEYHLLLQLAALPLHQLALVLKTDRQHEAVLAAASQLMPSFEVQVFDDAATALDWLRQTGEGYRGGPARRGPLSN</sequence>
<dbReference type="EMBL" id="FNOV01000008">
    <property type="protein sequence ID" value="SDY41345.1"/>
    <property type="molecule type" value="Genomic_DNA"/>
</dbReference>
<dbReference type="Proteomes" id="UP000199249">
    <property type="component" value="Unassembled WGS sequence"/>
</dbReference>
<evidence type="ECO:0000313" key="2">
    <source>
        <dbReference type="Proteomes" id="UP000199249"/>
    </source>
</evidence>
<gene>
    <name evidence="1" type="ORF">SAMN04488069_108152</name>
</gene>
<protein>
    <recommendedName>
        <fullName evidence="3">SpoIIAA-like</fullName>
    </recommendedName>
</protein>
<dbReference type="STRING" id="651662.SAMN04488069_108152"/>
<evidence type="ECO:0000313" key="1">
    <source>
        <dbReference type="EMBL" id="SDY41345.1"/>
    </source>
</evidence>
<name>A0A1H3JP89_9BACT</name>
<keyword evidence="2" id="KW-1185">Reference proteome</keyword>
<organism evidence="1 2">
    <name type="scientific">Hymenobacter psychrophilus</name>
    <dbReference type="NCBI Taxonomy" id="651662"/>
    <lineage>
        <taxon>Bacteria</taxon>
        <taxon>Pseudomonadati</taxon>
        <taxon>Bacteroidota</taxon>
        <taxon>Cytophagia</taxon>
        <taxon>Cytophagales</taxon>
        <taxon>Hymenobacteraceae</taxon>
        <taxon>Hymenobacter</taxon>
    </lineage>
</organism>
<dbReference type="AlphaFoldDB" id="A0A1H3JP89"/>
<reference evidence="2" key="1">
    <citation type="submission" date="2016-10" db="EMBL/GenBank/DDBJ databases">
        <authorList>
            <person name="Varghese N."/>
            <person name="Submissions S."/>
        </authorList>
    </citation>
    <scope>NUCLEOTIDE SEQUENCE [LARGE SCALE GENOMIC DNA]</scope>
    <source>
        <strain evidence="2">CGMCC 1.8975</strain>
    </source>
</reference>
<proteinExistence type="predicted"/>